<dbReference type="PANTHER" id="PTHR31544:SF2">
    <property type="entry name" value="AIG2-LIKE PROTEIN D"/>
    <property type="match status" value="1"/>
</dbReference>
<dbReference type="InterPro" id="IPR036568">
    <property type="entry name" value="GGCT-like_sf"/>
</dbReference>
<proteinExistence type="predicted"/>
<evidence type="ECO:0000256" key="1">
    <source>
        <dbReference type="ARBA" id="ARBA00022679"/>
    </source>
</evidence>
<dbReference type="RefSeq" id="WP_153339156.1">
    <property type="nucleotide sequence ID" value="NZ_WEGI01000002.1"/>
</dbReference>
<dbReference type="Proteomes" id="UP000431401">
    <property type="component" value="Unassembled WGS sequence"/>
</dbReference>
<evidence type="ECO:0000256" key="2">
    <source>
        <dbReference type="ARBA" id="ARBA00030602"/>
    </source>
</evidence>
<dbReference type="Pfam" id="PF06094">
    <property type="entry name" value="GGACT"/>
    <property type="match status" value="1"/>
</dbReference>
<dbReference type="GO" id="GO:0016740">
    <property type="term" value="F:transferase activity"/>
    <property type="evidence" value="ECO:0007669"/>
    <property type="project" value="UniProtKB-KW"/>
</dbReference>
<dbReference type="SUPFAM" id="SSF110857">
    <property type="entry name" value="Gamma-glutamyl cyclotransferase-like"/>
    <property type="match status" value="1"/>
</dbReference>
<feature type="region of interest" description="Disordered" evidence="3">
    <location>
        <begin position="1"/>
        <end position="22"/>
    </location>
</feature>
<comment type="caution">
    <text evidence="5">The sequence shown here is derived from an EMBL/GenBank/DDBJ whole genome shotgun (WGS) entry which is preliminary data.</text>
</comment>
<protein>
    <recommendedName>
        <fullName evidence="2">Putative gamma-glutamylcyclotransferase</fullName>
    </recommendedName>
</protein>
<dbReference type="AlphaFoldDB" id="A0A7K0DHX2"/>
<name>A0A7K0DHX2_9NOCA</name>
<dbReference type="InterPro" id="IPR009288">
    <property type="entry name" value="AIG2-like_dom"/>
</dbReference>
<dbReference type="EMBL" id="WEGI01000002">
    <property type="protein sequence ID" value="MQY25247.1"/>
    <property type="molecule type" value="Genomic_DNA"/>
</dbReference>
<dbReference type="InterPro" id="IPR013024">
    <property type="entry name" value="GGCT-like"/>
</dbReference>
<sequence>MQDYGATPAAGDAEVNEPGDEPRAAFPRAVAAGDALFAYGTLQFAPVLAALLGRAPRLRLGVARDWRVAALPGRRYPGLVPAAGRIAAGFVLGGLTRAEWEILDRFEDAEYDLRPIRVVLAPDGDEADPGETRAILSYVWTAEVTAADWLPETFAREELTAYVDRCERWRENGMPSEGW</sequence>
<evidence type="ECO:0000313" key="6">
    <source>
        <dbReference type="Proteomes" id="UP000431401"/>
    </source>
</evidence>
<accession>A0A7K0DHX2</accession>
<evidence type="ECO:0000256" key="3">
    <source>
        <dbReference type="SAM" id="MobiDB-lite"/>
    </source>
</evidence>
<dbReference type="InterPro" id="IPR045038">
    <property type="entry name" value="AIG2-like"/>
</dbReference>
<gene>
    <name evidence="5" type="ORF">NRB56_08030</name>
</gene>
<dbReference type="OrthoDB" id="4227186at2"/>
<feature type="domain" description="Gamma-glutamylcyclotransferase AIG2-like" evidence="4">
    <location>
        <begin position="36"/>
        <end position="142"/>
    </location>
</feature>
<dbReference type="CDD" id="cd06661">
    <property type="entry name" value="GGCT_like"/>
    <property type="match status" value="1"/>
</dbReference>
<dbReference type="Gene3D" id="3.10.490.10">
    <property type="entry name" value="Gamma-glutamyl cyclotransferase-like"/>
    <property type="match status" value="1"/>
</dbReference>
<keyword evidence="6" id="KW-1185">Reference proteome</keyword>
<evidence type="ECO:0000259" key="4">
    <source>
        <dbReference type="Pfam" id="PF06094"/>
    </source>
</evidence>
<organism evidence="5 6">
    <name type="scientific">Nocardia aurantia</name>
    <dbReference type="NCBI Taxonomy" id="2585199"/>
    <lineage>
        <taxon>Bacteria</taxon>
        <taxon>Bacillati</taxon>
        <taxon>Actinomycetota</taxon>
        <taxon>Actinomycetes</taxon>
        <taxon>Mycobacteriales</taxon>
        <taxon>Nocardiaceae</taxon>
        <taxon>Nocardia</taxon>
    </lineage>
</organism>
<reference evidence="5 6" key="1">
    <citation type="submission" date="2019-10" db="EMBL/GenBank/DDBJ databases">
        <title>Nocardia macrotermitis sp. nov. and Nocardia aurantia sp. nov., isolated from the gut of fungus growing-termite Macrotermes natalensis.</title>
        <authorList>
            <person name="Benndorf R."/>
            <person name="Schwitalla J."/>
            <person name="Martin K."/>
            <person name="De Beer W."/>
            <person name="Kaster A.-K."/>
            <person name="Vollmers J."/>
            <person name="Poulsen M."/>
            <person name="Beemelmanns C."/>
        </authorList>
    </citation>
    <scope>NUCLEOTIDE SEQUENCE [LARGE SCALE GENOMIC DNA]</scope>
    <source>
        <strain evidence="5 6">RB56</strain>
    </source>
</reference>
<evidence type="ECO:0000313" key="5">
    <source>
        <dbReference type="EMBL" id="MQY25247.1"/>
    </source>
</evidence>
<dbReference type="PANTHER" id="PTHR31544">
    <property type="entry name" value="AIG2-LIKE PROTEIN D"/>
    <property type="match status" value="1"/>
</dbReference>
<keyword evidence="1" id="KW-0808">Transferase</keyword>